<protein>
    <submittedName>
        <fullName evidence="1">Uncharacterized protein</fullName>
    </submittedName>
</protein>
<evidence type="ECO:0000313" key="2">
    <source>
        <dbReference type="Proteomes" id="UP000183843"/>
    </source>
</evidence>
<dbReference type="EMBL" id="FOJX01000011">
    <property type="protein sequence ID" value="SFB10059.1"/>
    <property type="molecule type" value="Genomic_DNA"/>
</dbReference>
<name>A0A1I0Y9N2_SELRU</name>
<dbReference type="Proteomes" id="UP000183843">
    <property type="component" value="Unassembled WGS sequence"/>
</dbReference>
<reference evidence="1 2" key="1">
    <citation type="submission" date="2016-10" db="EMBL/GenBank/DDBJ databases">
        <authorList>
            <person name="de Groot N.N."/>
        </authorList>
    </citation>
    <scope>NUCLEOTIDE SEQUENCE [LARGE SCALE GENOMIC DNA]</scope>
    <source>
        <strain evidence="1 2">L14</strain>
    </source>
</reference>
<proteinExistence type="predicted"/>
<dbReference type="AlphaFoldDB" id="A0A1I0Y9N2"/>
<dbReference type="RefSeq" id="WP_074816646.1">
    <property type="nucleotide sequence ID" value="NZ_FOJX01000011.1"/>
</dbReference>
<organism evidence="1 2">
    <name type="scientific">Selenomonas ruminantium</name>
    <dbReference type="NCBI Taxonomy" id="971"/>
    <lineage>
        <taxon>Bacteria</taxon>
        <taxon>Bacillati</taxon>
        <taxon>Bacillota</taxon>
        <taxon>Negativicutes</taxon>
        <taxon>Selenomonadales</taxon>
        <taxon>Selenomonadaceae</taxon>
        <taxon>Selenomonas</taxon>
    </lineage>
</organism>
<evidence type="ECO:0000313" key="1">
    <source>
        <dbReference type="EMBL" id="SFB10059.1"/>
    </source>
</evidence>
<sequence>MDNKVIAVKADSAFSGFAIHEIIYGIDDKVLFSYQWKGIDGMKSTKKIQSKIRYTAKGKAYFMARKQRQYLDEFMKVGA</sequence>
<gene>
    <name evidence="1" type="ORF">SAMN05216587_11127</name>
</gene>
<accession>A0A1I0Y9N2</accession>